<evidence type="ECO:0000313" key="1">
    <source>
        <dbReference type="EMBL" id="WRL45539.1"/>
    </source>
</evidence>
<sequence>MKLAVLFWFYKEPELCENRLVVLRRRNPHAKVYGLYGGDPAKAPLFRERLGQYLDDFYVFDQPRDAHWKWYHGDQMIVHWYRKRGVDLAWDSLFIAQWDMLVFGRLEGLFAGVQEGEMLFSGLRPVREVDPWWWYIREGSPERAEYFRFVDFVRQTHGFSAEPLCGEFIVVCLPRSFLERYAGIHNPDLGFLEYKIPIYAQIFGVPFCTAHPYNPWWGDDPSTRDAPLLARALNSETRDVPLRSILTHLALPWGSRIFHPVFREYPLDFRRRMGRLGEELRDEVLKPGWWRFNRRYLGKP</sequence>
<organism evidence="1 2">
    <name type="scientific">Aromatoleum evansii</name>
    <name type="common">Azoarcus evansii</name>
    <dbReference type="NCBI Taxonomy" id="59406"/>
    <lineage>
        <taxon>Bacteria</taxon>
        <taxon>Pseudomonadati</taxon>
        <taxon>Pseudomonadota</taxon>
        <taxon>Betaproteobacteria</taxon>
        <taxon>Rhodocyclales</taxon>
        <taxon>Rhodocyclaceae</taxon>
        <taxon>Aromatoleum</taxon>
    </lineage>
</organism>
<proteinExistence type="predicted"/>
<protein>
    <submittedName>
        <fullName evidence="1">Uncharacterized protein</fullName>
    </submittedName>
</protein>
<dbReference type="RefSeq" id="WP_407278608.1">
    <property type="nucleotide sequence ID" value="NZ_CP141259.1"/>
</dbReference>
<gene>
    <name evidence="1" type="ORF">U5817_20395</name>
</gene>
<keyword evidence="2" id="KW-1185">Reference proteome</keyword>
<dbReference type="EMBL" id="CP141259">
    <property type="protein sequence ID" value="WRL45539.1"/>
    <property type="molecule type" value="Genomic_DNA"/>
</dbReference>
<name>A0ABZ1AI47_AROEV</name>
<reference evidence="1 2" key="1">
    <citation type="submission" date="2023-12" db="EMBL/GenBank/DDBJ databases">
        <title>A. evansii MAY27, complete genome.</title>
        <authorList>
            <person name="Wang Y."/>
        </authorList>
    </citation>
    <scope>NUCLEOTIDE SEQUENCE [LARGE SCALE GENOMIC DNA]</scope>
    <source>
        <strain evidence="1 2">MAY27</strain>
    </source>
</reference>
<accession>A0ABZ1AI47</accession>
<dbReference type="Proteomes" id="UP001626593">
    <property type="component" value="Chromosome"/>
</dbReference>
<evidence type="ECO:0000313" key="2">
    <source>
        <dbReference type="Proteomes" id="UP001626593"/>
    </source>
</evidence>